<feature type="compositionally biased region" description="Polar residues" evidence="1">
    <location>
        <begin position="146"/>
        <end position="155"/>
    </location>
</feature>
<dbReference type="Proteomes" id="UP000765509">
    <property type="component" value="Unassembled WGS sequence"/>
</dbReference>
<protein>
    <submittedName>
        <fullName evidence="2">Uncharacterized protein</fullName>
    </submittedName>
</protein>
<reference evidence="2" key="1">
    <citation type="submission" date="2021-03" db="EMBL/GenBank/DDBJ databases">
        <title>Draft genome sequence of rust myrtle Austropuccinia psidii MF-1, a brazilian biotype.</title>
        <authorList>
            <person name="Quecine M.C."/>
            <person name="Pachon D.M.R."/>
            <person name="Bonatelli M.L."/>
            <person name="Correr F.H."/>
            <person name="Franceschini L.M."/>
            <person name="Leite T.F."/>
            <person name="Margarido G.R.A."/>
            <person name="Almeida C.A."/>
            <person name="Ferrarezi J.A."/>
            <person name="Labate C.A."/>
        </authorList>
    </citation>
    <scope>NUCLEOTIDE SEQUENCE</scope>
    <source>
        <strain evidence="2">MF-1</strain>
    </source>
</reference>
<dbReference type="AlphaFoldDB" id="A0A9Q3DDG7"/>
<evidence type="ECO:0000313" key="2">
    <source>
        <dbReference type="EMBL" id="MBW0498441.1"/>
    </source>
</evidence>
<feature type="compositionally biased region" description="Basic and acidic residues" evidence="1">
    <location>
        <begin position="156"/>
        <end position="166"/>
    </location>
</feature>
<gene>
    <name evidence="2" type="ORF">O181_038156</name>
</gene>
<evidence type="ECO:0000256" key="1">
    <source>
        <dbReference type="SAM" id="MobiDB-lite"/>
    </source>
</evidence>
<accession>A0A9Q3DDG7</accession>
<feature type="region of interest" description="Disordered" evidence="1">
    <location>
        <begin position="146"/>
        <end position="166"/>
    </location>
</feature>
<keyword evidence="3" id="KW-1185">Reference proteome</keyword>
<evidence type="ECO:0000313" key="3">
    <source>
        <dbReference type="Proteomes" id="UP000765509"/>
    </source>
</evidence>
<name>A0A9Q3DDG7_9BASI</name>
<sequence>MSGGCQSCPHPPRPVPTNLDVNSESELIKGNISRSETFPSGSHRNISVPVENLVQSSQGRGVRNMPKPLAGGYELLLTHEELFGSGEYHRTLRRMEPIVLQIQGQKYKELVEEPNSFICIPEEGVLNDPSFGERRPSGVNKLQTISISVQGQAQRTSEETERSQEQ</sequence>
<dbReference type="EMBL" id="AVOT02014727">
    <property type="protein sequence ID" value="MBW0498441.1"/>
    <property type="molecule type" value="Genomic_DNA"/>
</dbReference>
<proteinExistence type="predicted"/>
<comment type="caution">
    <text evidence="2">The sequence shown here is derived from an EMBL/GenBank/DDBJ whole genome shotgun (WGS) entry which is preliminary data.</text>
</comment>
<organism evidence="2 3">
    <name type="scientific">Austropuccinia psidii MF-1</name>
    <dbReference type="NCBI Taxonomy" id="1389203"/>
    <lineage>
        <taxon>Eukaryota</taxon>
        <taxon>Fungi</taxon>
        <taxon>Dikarya</taxon>
        <taxon>Basidiomycota</taxon>
        <taxon>Pucciniomycotina</taxon>
        <taxon>Pucciniomycetes</taxon>
        <taxon>Pucciniales</taxon>
        <taxon>Sphaerophragmiaceae</taxon>
        <taxon>Austropuccinia</taxon>
    </lineage>
</organism>
<feature type="region of interest" description="Disordered" evidence="1">
    <location>
        <begin position="1"/>
        <end position="20"/>
    </location>
</feature>